<dbReference type="EMBL" id="KN817553">
    <property type="protein sequence ID" value="KJA22036.1"/>
    <property type="molecule type" value="Genomic_DNA"/>
</dbReference>
<reference evidence="2" key="1">
    <citation type="submission" date="2014-04" db="EMBL/GenBank/DDBJ databases">
        <title>Evolutionary Origins and Diversification of the Mycorrhizal Mutualists.</title>
        <authorList>
            <consortium name="DOE Joint Genome Institute"/>
            <consortium name="Mycorrhizal Genomics Consortium"/>
            <person name="Kohler A."/>
            <person name="Kuo A."/>
            <person name="Nagy L.G."/>
            <person name="Floudas D."/>
            <person name="Copeland A."/>
            <person name="Barry K.W."/>
            <person name="Cichocki N."/>
            <person name="Veneault-Fourrey C."/>
            <person name="LaButti K."/>
            <person name="Lindquist E.A."/>
            <person name="Lipzen A."/>
            <person name="Lundell T."/>
            <person name="Morin E."/>
            <person name="Murat C."/>
            <person name="Riley R."/>
            <person name="Ohm R."/>
            <person name="Sun H."/>
            <person name="Tunlid A."/>
            <person name="Henrissat B."/>
            <person name="Grigoriev I.V."/>
            <person name="Hibbett D.S."/>
            <person name="Martin F."/>
        </authorList>
    </citation>
    <scope>NUCLEOTIDE SEQUENCE [LARGE SCALE GENOMIC DNA]</scope>
    <source>
        <strain evidence="2">FD-334 SS-4</strain>
    </source>
</reference>
<sequence length="70" mass="7968">MRWMSRYDLPGNSVPIALFVGTRFTYCLSDICGVDADCHKDHEWTRSLISVQMTRYSSSGTLNKHAATIR</sequence>
<protein>
    <submittedName>
        <fullName evidence="1">Uncharacterized protein</fullName>
    </submittedName>
</protein>
<gene>
    <name evidence="1" type="ORF">HYPSUDRAFT_41435</name>
</gene>
<evidence type="ECO:0000313" key="1">
    <source>
        <dbReference type="EMBL" id="KJA22036.1"/>
    </source>
</evidence>
<proteinExistence type="predicted"/>
<organism evidence="1 2">
    <name type="scientific">Hypholoma sublateritium (strain FD-334 SS-4)</name>
    <dbReference type="NCBI Taxonomy" id="945553"/>
    <lineage>
        <taxon>Eukaryota</taxon>
        <taxon>Fungi</taxon>
        <taxon>Dikarya</taxon>
        <taxon>Basidiomycota</taxon>
        <taxon>Agaricomycotina</taxon>
        <taxon>Agaricomycetes</taxon>
        <taxon>Agaricomycetidae</taxon>
        <taxon>Agaricales</taxon>
        <taxon>Agaricineae</taxon>
        <taxon>Strophariaceae</taxon>
        <taxon>Hypholoma</taxon>
    </lineage>
</organism>
<accession>A0A0D2NZX8</accession>
<dbReference type="AlphaFoldDB" id="A0A0D2NZX8"/>
<dbReference type="Proteomes" id="UP000054270">
    <property type="component" value="Unassembled WGS sequence"/>
</dbReference>
<evidence type="ECO:0000313" key="2">
    <source>
        <dbReference type="Proteomes" id="UP000054270"/>
    </source>
</evidence>
<name>A0A0D2NZX8_HYPSF</name>
<keyword evidence="2" id="KW-1185">Reference proteome</keyword>